<accession>A0AAE1AFD7</accession>
<gene>
    <name evidence="1" type="ORF">RRG08_064505</name>
</gene>
<dbReference type="Proteomes" id="UP001283361">
    <property type="component" value="Unassembled WGS sequence"/>
</dbReference>
<evidence type="ECO:0000313" key="2">
    <source>
        <dbReference type="Proteomes" id="UP001283361"/>
    </source>
</evidence>
<organism evidence="1 2">
    <name type="scientific">Elysia crispata</name>
    <name type="common">lettuce slug</name>
    <dbReference type="NCBI Taxonomy" id="231223"/>
    <lineage>
        <taxon>Eukaryota</taxon>
        <taxon>Metazoa</taxon>
        <taxon>Spiralia</taxon>
        <taxon>Lophotrochozoa</taxon>
        <taxon>Mollusca</taxon>
        <taxon>Gastropoda</taxon>
        <taxon>Heterobranchia</taxon>
        <taxon>Euthyneura</taxon>
        <taxon>Panpulmonata</taxon>
        <taxon>Sacoglossa</taxon>
        <taxon>Placobranchoidea</taxon>
        <taxon>Plakobranchidae</taxon>
        <taxon>Elysia</taxon>
    </lineage>
</organism>
<sequence>MFSNLQLLSPLLLYGESKPDQMLNCVGEFSSVDLAITRSDGHSVRVCTYLQDCGRTNLRSERPELESCADEVRD</sequence>
<evidence type="ECO:0000313" key="1">
    <source>
        <dbReference type="EMBL" id="KAK3786246.1"/>
    </source>
</evidence>
<dbReference type="AlphaFoldDB" id="A0AAE1AFD7"/>
<dbReference type="EMBL" id="JAWDGP010001994">
    <property type="protein sequence ID" value="KAK3786246.1"/>
    <property type="molecule type" value="Genomic_DNA"/>
</dbReference>
<reference evidence="1" key="1">
    <citation type="journal article" date="2023" name="G3 (Bethesda)">
        <title>A reference genome for the long-term kleptoplast-retaining sea slug Elysia crispata morphotype clarki.</title>
        <authorList>
            <person name="Eastman K.E."/>
            <person name="Pendleton A.L."/>
            <person name="Shaikh M.A."/>
            <person name="Suttiyut T."/>
            <person name="Ogas R."/>
            <person name="Tomko P."/>
            <person name="Gavelis G."/>
            <person name="Widhalm J.R."/>
            <person name="Wisecaver J.H."/>
        </authorList>
    </citation>
    <scope>NUCLEOTIDE SEQUENCE</scope>
    <source>
        <strain evidence="1">ECLA1</strain>
    </source>
</reference>
<proteinExistence type="predicted"/>
<keyword evidence="2" id="KW-1185">Reference proteome</keyword>
<name>A0AAE1AFD7_9GAST</name>
<protein>
    <submittedName>
        <fullName evidence="1">Uncharacterized protein</fullName>
    </submittedName>
</protein>
<comment type="caution">
    <text evidence="1">The sequence shown here is derived from an EMBL/GenBank/DDBJ whole genome shotgun (WGS) entry which is preliminary data.</text>
</comment>